<name>A0A2T0WVJ9_9BACT</name>
<keyword evidence="3" id="KW-1185">Reference proteome</keyword>
<dbReference type="EMBL" id="PVTR01000001">
    <property type="protein sequence ID" value="PRY90697.1"/>
    <property type="molecule type" value="Genomic_DNA"/>
</dbReference>
<dbReference type="Proteomes" id="UP000238157">
    <property type="component" value="Unassembled WGS sequence"/>
</dbReference>
<organism evidence="2 3">
    <name type="scientific">Mongoliibacter ruber</name>
    <dbReference type="NCBI Taxonomy" id="1750599"/>
    <lineage>
        <taxon>Bacteria</taxon>
        <taxon>Pseudomonadati</taxon>
        <taxon>Bacteroidota</taxon>
        <taxon>Cytophagia</taxon>
        <taxon>Cytophagales</taxon>
        <taxon>Cyclobacteriaceae</taxon>
        <taxon>Mongoliibacter</taxon>
    </lineage>
</organism>
<keyword evidence="1" id="KW-1133">Transmembrane helix</keyword>
<dbReference type="AlphaFoldDB" id="A0A2T0WVJ9"/>
<evidence type="ECO:0000313" key="2">
    <source>
        <dbReference type="EMBL" id="PRY90697.1"/>
    </source>
</evidence>
<evidence type="ECO:0000313" key="3">
    <source>
        <dbReference type="Proteomes" id="UP000238157"/>
    </source>
</evidence>
<accession>A0A2T0WVJ9</accession>
<feature type="transmembrane region" description="Helical" evidence="1">
    <location>
        <begin position="12"/>
        <end position="30"/>
    </location>
</feature>
<protein>
    <submittedName>
        <fullName evidence="2">Uncharacterized protein</fullName>
    </submittedName>
</protein>
<feature type="transmembrane region" description="Helical" evidence="1">
    <location>
        <begin position="50"/>
        <end position="69"/>
    </location>
</feature>
<keyword evidence="1" id="KW-0812">Transmembrane</keyword>
<evidence type="ECO:0000256" key="1">
    <source>
        <dbReference type="SAM" id="Phobius"/>
    </source>
</evidence>
<reference evidence="2 3" key="1">
    <citation type="submission" date="2018-03" db="EMBL/GenBank/DDBJ databases">
        <title>Genomic Encyclopedia of Archaeal and Bacterial Type Strains, Phase II (KMG-II): from individual species to whole genera.</title>
        <authorList>
            <person name="Goeker M."/>
        </authorList>
    </citation>
    <scope>NUCLEOTIDE SEQUENCE [LARGE SCALE GENOMIC DNA]</scope>
    <source>
        <strain evidence="2 3">DSM 27929</strain>
    </source>
</reference>
<sequence>MKIQFKFGNLKGLNVIAYLLLFGGLLRLFSGLYDFFKVQSKLDFLEKLDFLVENALLFGLNGLILFLILKWMAVQLRGKDFEMSLK</sequence>
<gene>
    <name evidence="2" type="ORF">CLW00_101362</name>
</gene>
<comment type="caution">
    <text evidence="2">The sequence shown here is derived from an EMBL/GenBank/DDBJ whole genome shotgun (WGS) entry which is preliminary data.</text>
</comment>
<keyword evidence="1" id="KW-0472">Membrane</keyword>
<proteinExistence type="predicted"/>
<dbReference type="RefSeq" id="WP_106131922.1">
    <property type="nucleotide sequence ID" value="NZ_PVTR01000001.1"/>
</dbReference>